<evidence type="ECO:0000313" key="1">
    <source>
        <dbReference type="EMBL" id="MPM35906.1"/>
    </source>
</evidence>
<name>A0A644Z4W2_9ZZZZ</name>
<dbReference type="EMBL" id="VSSQ01007433">
    <property type="protein sequence ID" value="MPM35906.1"/>
    <property type="molecule type" value="Genomic_DNA"/>
</dbReference>
<comment type="caution">
    <text evidence="1">The sequence shown here is derived from an EMBL/GenBank/DDBJ whole genome shotgun (WGS) entry which is preliminary data.</text>
</comment>
<dbReference type="AlphaFoldDB" id="A0A644Z4W2"/>
<accession>A0A644Z4W2</accession>
<gene>
    <name evidence="1" type="ORF">SDC9_82500</name>
</gene>
<organism evidence="1">
    <name type="scientific">bioreactor metagenome</name>
    <dbReference type="NCBI Taxonomy" id="1076179"/>
    <lineage>
        <taxon>unclassified sequences</taxon>
        <taxon>metagenomes</taxon>
        <taxon>ecological metagenomes</taxon>
    </lineage>
</organism>
<sequence>MIYLVREHEGSYEDYRCYVIRAFCTKPKAEAFIEKYNIELQRRVERSNKCEQCPLYWAADEVKNKDLFIEKSKKKCPDFACQTYNNGSGNIYLTCHETLFDIPSVDIKEIELE</sequence>
<reference evidence="1" key="1">
    <citation type="submission" date="2019-08" db="EMBL/GenBank/DDBJ databases">
        <authorList>
            <person name="Kucharzyk K."/>
            <person name="Murdoch R.W."/>
            <person name="Higgins S."/>
            <person name="Loffler F."/>
        </authorList>
    </citation>
    <scope>NUCLEOTIDE SEQUENCE</scope>
</reference>
<protein>
    <submittedName>
        <fullName evidence="1">Uncharacterized protein</fullName>
    </submittedName>
</protein>
<proteinExistence type="predicted"/>